<proteinExistence type="predicted"/>
<dbReference type="AlphaFoldDB" id="A0A367LPY9"/>
<sequence length="69" mass="7738">MILMEARLFGDVRQLHSLFLTLWLKVYGVLPLYDRLFLISSAEVVEITYLPVVNALAAPGWFNKGSLAG</sequence>
<keyword evidence="2" id="KW-1185">Reference proteome</keyword>
<evidence type="ECO:0000313" key="2">
    <source>
        <dbReference type="Proteomes" id="UP000253664"/>
    </source>
</evidence>
<name>A0A367LPY9_9HYPO</name>
<dbReference type="Proteomes" id="UP000253664">
    <property type="component" value="Unassembled WGS sequence"/>
</dbReference>
<reference evidence="1 2" key="1">
    <citation type="journal article" date="2015" name="BMC Genomics">
        <title>Insights from the genome of Ophiocordyceps polyrhachis-furcata to pathogenicity and host specificity in insect fungi.</title>
        <authorList>
            <person name="Wichadakul D."/>
            <person name="Kobmoo N."/>
            <person name="Ingsriswang S."/>
            <person name="Tangphatsornruang S."/>
            <person name="Chantasingh D."/>
            <person name="Luangsa-ard J.J."/>
            <person name="Eurwilaichitr L."/>
        </authorList>
    </citation>
    <scope>NUCLEOTIDE SEQUENCE [LARGE SCALE GENOMIC DNA]</scope>
    <source>
        <strain evidence="1 2">BCC 54312</strain>
    </source>
</reference>
<comment type="caution">
    <text evidence="1">The sequence shown here is derived from an EMBL/GenBank/DDBJ whole genome shotgun (WGS) entry which is preliminary data.</text>
</comment>
<dbReference type="EMBL" id="LKCN02000001">
    <property type="protein sequence ID" value="RCI16479.1"/>
    <property type="molecule type" value="Genomic_DNA"/>
</dbReference>
<evidence type="ECO:0000313" key="1">
    <source>
        <dbReference type="EMBL" id="RCI16479.1"/>
    </source>
</evidence>
<organism evidence="1 2">
    <name type="scientific">Ophiocordyceps polyrhachis-furcata BCC 54312</name>
    <dbReference type="NCBI Taxonomy" id="1330021"/>
    <lineage>
        <taxon>Eukaryota</taxon>
        <taxon>Fungi</taxon>
        <taxon>Dikarya</taxon>
        <taxon>Ascomycota</taxon>
        <taxon>Pezizomycotina</taxon>
        <taxon>Sordariomycetes</taxon>
        <taxon>Hypocreomycetidae</taxon>
        <taxon>Hypocreales</taxon>
        <taxon>Ophiocordycipitaceae</taxon>
        <taxon>Ophiocordyceps</taxon>
    </lineage>
</organism>
<accession>A0A367LPY9</accession>
<protein>
    <submittedName>
        <fullName evidence="1">Uncharacterized protein</fullName>
    </submittedName>
</protein>
<gene>
    <name evidence="1" type="ORF">L249_1731</name>
</gene>